<dbReference type="InParanoid" id="A0A3Q7I5Z2"/>
<evidence type="ECO:0000313" key="1">
    <source>
        <dbReference type="EnsemblPlants" id="Solyc09g065493.1.1"/>
    </source>
</evidence>
<proteinExistence type="predicted"/>
<dbReference type="AlphaFoldDB" id="A0A3Q7I5Z2"/>
<reference evidence="1" key="1">
    <citation type="journal article" date="2012" name="Nature">
        <title>The tomato genome sequence provides insights into fleshy fruit evolution.</title>
        <authorList>
            <consortium name="Tomato Genome Consortium"/>
        </authorList>
    </citation>
    <scope>NUCLEOTIDE SEQUENCE [LARGE SCALE GENOMIC DNA]</scope>
    <source>
        <strain evidence="1">cv. Heinz 1706</strain>
    </source>
</reference>
<dbReference type="EnsemblPlants" id="Solyc09g065493.1.1">
    <property type="protein sequence ID" value="Solyc09g065493.1.1"/>
    <property type="gene ID" value="Solyc09g065493.1"/>
</dbReference>
<keyword evidence="2" id="KW-1185">Reference proteome</keyword>
<organism evidence="1">
    <name type="scientific">Solanum lycopersicum</name>
    <name type="common">Tomato</name>
    <name type="synonym">Lycopersicon esculentum</name>
    <dbReference type="NCBI Taxonomy" id="4081"/>
    <lineage>
        <taxon>Eukaryota</taxon>
        <taxon>Viridiplantae</taxon>
        <taxon>Streptophyta</taxon>
        <taxon>Embryophyta</taxon>
        <taxon>Tracheophyta</taxon>
        <taxon>Spermatophyta</taxon>
        <taxon>Magnoliopsida</taxon>
        <taxon>eudicotyledons</taxon>
        <taxon>Gunneridae</taxon>
        <taxon>Pentapetalae</taxon>
        <taxon>asterids</taxon>
        <taxon>lamiids</taxon>
        <taxon>Solanales</taxon>
        <taxon>Solanaceae</taxon>
        <taxon>Solanoideae</taxon>
        <taxon>Solaneae</taxon>
        <taxon>Solanum</taxon>
        <taxon>Solanum subgen. Lycopersicon</taxon>
    </lineage>
</organism>
<reference evidence="1" key="2">
    <citation type="submission" date="2019-01" db="UniProtKB">
        <authorList>
            <consortium name="EnsemblPlants"/>
        </authorList>
    </citation>
    <scope>IDENTIFICATION</scope>
    <source>
        <strain evidence="1">cv. Heinz 1706</strain>
    </source>
</reference>
<dbReference type="Proteomes" id="UP000004994">
    <property type="component" value="Chromosome 9"/>
</dbReference>
<name>A0A3Q7I5Z2_SOLLC</name>
<evidence type="ECO:0000313" key="2">
    <source>
        <dbReference type="Proteomes" id="UP000004994"/>
    </source>
</evidence>
<sequence>MQINLIVQNADVVDASFLAPYNFFLLVLKQCCQRLIWDTLSLEAQAKYLASLWLRFSVCKARRLSVKEEKKSASVYCKQRGGDMSFNVRLTPKIIPAWERRT</sequence>
<protein>
    <submittedName>
        <fullName evidence="1">Uncharacterized protein</fullName>
    </submittedName>
</protein>
<accession>A0A3Q7I5Z2</accession>
<dbReference type="Gramene" id="Solyc09g065493.1.1">
    <property type="protein sequence ID" value="Solyc09g065493.1.1"/>
    <property type="gene ID" value="Solyc09g065493.1"/>
</dbReference>